<evidence type="ECO:0000313" key="6">
    <source>
        <dbReference type="EMBL" id="UWX70145.1"/>
    </source>
</evidence>
<dbReference type="GeneID" id="66459531"/>
<evidence type="ECO:0000256" key="3">
    <source>
        <dbReference type="ARBA" id="ARBA00022777"/>
    </source>
</evidence>
<reference evidence="7" key="2">
    <citation type="submission" date="2017-09" db="EMBL/GenBank/DDBJ databases">
        <title>FDA dAtabase for Regulatory Grade micrObial Sequences (FDA-ARGOS): Supporting development and validation of Infectious Disease Dx tests.</title>
        <authorList>
            <person name="Minogue T."/>
            <person name="Wolcott M."/>
            <person name="Wasieloski L."/>
            <person name="Aguilar W."/>
            <person name="Moore D."/>
            <person name="Tallon L."/>
            <person name="Sadzewicz L."/>
            <person name="Ott S."/>
            <person name="Zhao X."/>
            <person name="Nagaraj S."/>
            <person name="Vavikolanu K."/>
            <person name="Aluvathingal J."/>
            <person name="Nadendla S."/>
            <person name="Sichtig H."/>
        </authorList>
    </citation>
    <scope>NUCLEOTIDE SEQUENCE [LARGE SCALE GENOMIC DNA]</scope>
    <source>
        <strain evidence="7">FDAARGOS_390</strain>
    </source>
</reference>
<dbReference type="InterPro" id="IPR022300">
    <property type="entry name" value="PPK2-rel_1"/>
</dbReference>
<dbReference type="SUPFAM" id="SSF52540">
    <property type="entry name" value="P-loop containing nucleoside triphosphate hydrolases"/>
    <property type="match status" value="1"/>
</dbReference>
<protein>
    <submittedName>
        <fullName evidence="5 6">Polyphosphate kinase</fullName>
    </submittedName>
</protein>
<comment type="similarity">
    <text evidence="1">Belongs to the polyphosphate kinase 2 (PPK2) family. Class I subfamily.</text>
</comment>
<dbReference type="GO" id="GO:0006797">
    <property type="term" value="P:polyphosphate metabolic process"/>
    <property type="evidence" value="ECO:0007669"/>
    <property type="project" value="InterPro"/>
</dbReference>
<dbReference type="NCBIfam" id="TIGR03709">
    <property type="entry name" value="PPK2_rel_1"/>
    <property type="match status" value="1"/>
</dbReference>
<accession>A0A095VYV1</accession>
<proteinExistence type="inferred from homology"/>
<evidence type="ECO:0000313" key="5">
    <source>
        <dbReference type="EMBL" id="PEH36628.1"/>
    </source>
</evidence>
<keyword evidence="3 5" id="KW-0418">Kinase</keyword>
<dbReference type="AlphaFoldDB" id="A0A095VYV1"/>
<evidence type="ECO:0000256" key="2">
    <source>
        <dbReference type="ARBA" id="ARBA00022679"/>
    </source>
</evidence>
<reference evidence="5" key="1">
    <citation type="submission" date="2017-09" db="EMBL/GenBank/DDBJ databases">
        <title>FDA dAtabase for Regulatory Grade micrObial Sequences (FDA-ARGOS): Supporting development and validation of Infectious Disease Dx tests.</title>
        <authorList>
            <person name="Minogue T."/>
            <person name="Wolcott M."/>
            <person name="Wasieloski L."/>
            <person name="Aguilar W."/>
            <person name="Moore D."/>
            <person name="Tallon L.J."/>
            <person name="Sadzewicz L."/>
            <person name="Ott S."/>
            <person name="Zhao X."/>
            <person name="Nagaraj S."/>
            <person name="Vavikolanu K."/>
            <person name="Aluvathingal J."/>
            <person name="Nadendla S."/>
            <person name="Sichtig H."/>
        </authorList>
    </citation>
    <scope>NUCLEOTIDE SEQUENCE</scope>
    <source>
        <strain evidence="5">FDAARGOS_390</strain>
    </source>
</reference>
<dbReference type="Pfam" id="PF03976">
    <property type="entry name" value="PPK2"/>
    <property type="match status" value="1"/>
</dbReference>
<dbReference type="PANTHER" id="PTHR34383">
    <property type="entry name" value="POLYPHOSPHATE:AMP PHOSPHOTRANSFERASE-RELATED"/>
    <property type="match status" value="1"/>
</dbReference>
<dbReference type="EMBL" id="PDDY01000004">
    <property type="protein sequence ID" value="PEH36628.1"/>
    <property type="molecule type" value="Genomic_DNA"/>
</dbReference>
<dbReference type="Proteomes" id="UP000220629">
    <property type="component" value="Unassembled WGS sequence"/>
</dbReference>
<dbReference type="InterPro" id="IPR016898">
    <property type="entry name" value="Polyphosphate_phosphotransfera"/>
</dbReference>
<organism evidence="5 7">
    <name type="scientific">Burkholderia gladioli</name>
    <name type="common">Pseudomonas marginata</name>
    <name type="synonym">Phytomonas marginata</name>
    <dbReference type="NCBI Taxonomy" id="28095"/>
    <lineage>
        <taxon>Bacteria</taxon>
        <taxon>Pseudomonadati</taxon>
        <taxon>Pseudomonadota</taxon>
        <taxon>Betaproteobacteria</taxon>
        <taxon>Burkholderiales</taxon>
        <taxon>Burkholderiaceae</taxon>
        <taxon>Burkholderia</taxon>
    </lineage>
</organism>
<dbReference type="Proteomes" id="UP001059745">
    <property type="component" value="Chromosome 1"/>
</dbReference>
<dbReference type="GO" id="GO:0008976">
    <property type="term" value="F:polyphosphate kinase activity"/>
    <property type="evidence" value="ECO:0007669"/>
    <property type="project" value="InterPro"/>
</dbReference>
<feature type="domain" description="Polyphosphate kinase-2-related" evidence="4">
    <location>
        <begin position="40"/>
        <end position="263"/>
    </location>
</feature>
<evidence type="ECO:0000256" key="1">
    <source>
        <dbReference type="ARBA" id="ARBA00009924"/>
    </source>
</evidence>
<name>A0A095VYV1_BURGA</name>
<dbReference type="PIRSF" id="PIRSF028756">
    <property type="entry name" value="PPK2_prd"/>
    <property type="match status" value="1"/>
</dbReference>
<dbReference type="InterPro" id="IPR022488">
    <property type="entry name" value="PPK2-related"/>
</dbReference>
<keyword evidence="2" id="KW-0808">Transferase</keyword>
<dbReference type="RefSeq" id="WP_017920013.1">
    <property type="nucleotide sequence ID" value="NZ_CADEPO010000001.1"/>
</dbReference>
<dbReference type="Gene3D" id="3.40.50.300">
    <property type="entry name" value="P-loop containing nucleotide triphosphate hydrolases"/>
    <property type="match status" value="1"/>
</dbReference>
<gene>
    <name evidence="5" type="ORF">CRM94_18590</name>
    <name evidence="6" type="ORF">NYZ96_18455</name>
</gene>
<reference evidence="6" key="3">
    <citation type="submission" date="2022-09" db="EMBL/GenBank/DDBJ databases">
        <title>Genomic of Burkholderia gladioli.</title>
        <authorList>
            <person name="Wu H."/>
        </authorList>
    </citation>
    <scope>NUCLEOTIDE SEQUENCE</scope>
    <source>
        <strain evidence="6">ZN-S4</strain>
    </source>
</reference>
<evidence type="ECO:0000313" key="7">
    <source>
        <dbReference type="Proteomes" id="UP000220629"/>
    </source>
</evidence>
<dbReference type="PANTHER" id="PTHR34383:SF3">
    <property type="entry name" value="POLYPHOSPHATE:AMP PHOSPHOTRANSFERASE"/>
    <property type="match status" value="1"/>
</dbReference>
<evidence type="ECO:0000259" key="4">
    <source>
        <dbReference type="Pfam" id="PF03976"/>
    </source>
</evidence>
<dbReference type="EMBL" id="CP104214">
    <property type="protein sequence ID" value="UWX70145.1"/>
    <property type="molecule type" value="Genomic_DNA"/>
</dbReference>
<sequence length="279" mass="31783">MAKPVSLDDFLVPFHTDEKAAAAFQLDRFEPGAKPFSAGSKDTDRARLSELSMKIDALQDMLHTQPRKRLLLVLQGMDTSGKDGTVRAVFHEVDPLGLRVVPFKAPTSVELAHDFLWRVHAQAPAAGELTIFNRSHYEDVLVPRVLESIDKAECERRFRQIRQFEEMLHESGTTIVKCFLHISKGEQRERLQSRIDDPNKHWKFDVSDLEARKYWDAYQIAYRDALAATSAPHAPWYVIPADSKTHRNVMVAELLLRELTAMKLAYPPAKPELEGVKVE</sequence>
<dbReference type="InterPro" id="IPR027417">
    <property type="entry name" value="P-loop_NTPase"/>
</dbReference>